<dbReference type="EMBL" id="ML977313">
    <property type="protein sequence ID" value="KAF2120499.1"/>
    <property type="molecule type" value="Genomic_DNA"/>
</dbReference>
<evidence type="ECO:0000256" key="1">
    <source>
        <dbReference type="SAM" id="MobiDB-lite"/>
    </source>
</evidence>
<dbReference type="Proteomes" id="UP000799770">
    <property type="component" value="Unassembled WGS sequence"/>
</dbReference>
<keyword evidence="3" id="KW-1185">Reference proteome</keyword>
<sequence>MHGTFSPSPQQASSMTITIGSTPRIRSDRESTPHSFKNSFEGLDPERDGSSCRTIPARRIVRPRWAPKHLSDEWISATAEAKTSGTSMILMEVSGISHLNLLSRKPSLNVVEAVHDDQSLLSGREVDVVRKRTLIPQQAHETQMKKRSLLGPRVSLSYTFPQASASEDTPASSQAPNRKVGDITAMLLRKGPPENT</sequence>
<feature type="compositionally biased region" description="Polar residues" evidence="1">
    <location>
        <begin position="1"/>
        <end position="21"/>
    </location>
</feature>
<feature type="region of interest" description="Disordered" evidence="1">
    <location>
        <begin position="161"/>
        <end position="196"/>
    </location>
</feature>
<name>A0A6A5ZM82_9PLEO</name>
<organism evidence="2 3">
    <name type="scientific">Lophiotrema nucula</name>
    <dbReference type="NCBI Taxonomy" id="690887"/>
    <lineage>
        <taxon>Eukaryota</taxon>
        <taxon>Fungi</taxon>
        <taxon>Dikarya</taxon>
        <taxon>Ascomycota</taxon>
        <taxon>Pezizomycotina</taxon>
        <taxon>Dothideomycetes</taxon>
        <taxon>Pleosporomycetidae</taxon>
        <taxon>Pleosporales</taxon>
        <taxon>Lophiotremataceae</taxon>
        <taxon>Lophiotrema</taxon>
    </lineage>
</organism>
<protein>
    <submittedName>
        <fullName evidence="2">Uncharacterized protein</fullName>
    </submittedName>
</protein>
<feature type="region of interest" description="Disordered" evidence="1">
    <location>
        <begin position="1"/>
        <end position="51"/>
    </location>
</feature>
<accession>A0A6A5ZM82</accession>
<reference evidence="2" key="1">
    <citation type="journal article" date="2020" name="Stud. Mycol.">
        <title>101 Dothideomycetes genomes: a test case for predicting lifestyles and emergence of pathogens.</title>
        <authorList>
            <person name="Haridas S."/>
            <person name="Albert R."/>
            <person name="Binder M."/>
            <person name="Bloem J."/>
            <person name="Labutti K."/>
            <person name="Salamov A."/>
            <person name="Andreopoulos B."/>
            <person name="Baker S."/>
            <person name="Barry K."/>
            <person name="Bills G."/>
            <person name="Bluhm B."/>
            <person name="Cannon C."/>
            <person name="Castanera R."/>
            <person name="Culley D."/>
            <person name="Daum C."/>
            <person name="Ezra D."/>
            <person name="Gonzalez J."/>
            <person name="Henrissat B."/>
            <person name="Kuo A."/>
            <person name="Liang C."/>
            <person name="Lipzen A."/>
            <person name="Lutzoni F."/>
            <person name="Magnuson J."/>
            <person name="Mondo S."/>
            <person name="Nolan M."/>
            <person name="Ohm R."/>
            <person name="Pangilinan J."/>
            <person name="Park H.-J."/>
            <person name="Ramirez L."/>
            <person name="Alfaro M."/>
            <person name="Sun H."/>
            <person name="Tritt A."/>
            <person name="Yoshinaga Y."/>
            <person name="Zwiers L.-H."/>
            <person name="Turgeon B."/>
            <person name="Goodwin S."/>
            <person name="Spatafora J."/>
            <person name="Crous P."/>
            <person name="Grigoriev I."/>
        </authorList>
    </citation>
    <scope>NUCLEOTIDE SEQUENCE</scope>
    <source>
        <strain evidence="2">CBS 627.86</strain>
    </source>
</reference>
<evidence type="ECO:0000313" key="2">
    <source>
        <dbReference type="EMBL" id="KAF2120499.1"/>
    </source>
</evidence>
<proteinExistence type="predicted"/>
<evidence type="ECO:0000313" key="3">
    <source>
        <dbReference type="Proteomes" id="UP000799770"/>
    </source>
</evidence>
<dbReference type="AlphaFoldDB" id="A0A6A5ZM82"/>
<feature type="compositionally biased region" description="Polar residues" evidence="1">
    <location>
        <begin position="161"/>
        <end position="176"/>
    </location>
</feature>
<gene>
    <name evidence="2" type="ORF">BDV96DRAFT_671566</name>
</gene>